<name>A0ABX5MA82_9PROT</name>
<sequence length="242" mass="26823">MKPQITLALALFAGLPQWVSAQPASQQDSIMQPSRTGQSQIEQSRDERLARDWGLGAEEWARFEELMDGPLGIYSPNLDPLSALGVEARSEEERRRYAVLQVQAEARRVEKLLAYQRAYDDAWQRLHPGLPRVNLPDATPGGMSIAGSGRMAIFVKDECASCGSLVQRLQAAGSDFDLYMVGSRQDDARIRDLAKRMQIDPARVRSGTITLNHDGGRWLSLGLSGDLPAVVLQVNGQWQRQP</sequence>
<dbReference type="EMBL" id="QICQ01000001">
    <property type="protein sequence ID" value="PXV84213.1"/>
    <property type="molecule type" value="Genomic_DNA"/>
</dbReference>
<evidence type="ECO:0000256" key="1">
    <source>
        <dbReference type="SAM" id="MobiDB-lite"/>
    </source>
</evidence>
<keyword evidence="4" id="KW-1185">Reference proteome</keyword>
<feature type="signal peptide" evidence="2">
    <location>
        <begin position="1"/>
        <end position="21"/>
    </location>
</feature>
<keyword evidence="2" id="KW-0732">Signal</keyword>
<dbReference type="InterPro" id="IPR022293">
    <property type="entry name" value="Integrating-conj_element"/>
</dbReference>
<protein>
    <submittedName>
        <fullName evidence="3">Integrating conjugative element protein (TIGR03759 family)</fullName>
    </submittedName>
</protein>
<evidence type="ECO:0000313" key="4">
    <source>
        <dbReference type="Proteomes" id="UP000247780"/>
    </source>
</evidence>
<evidence type="ECO:0000256" key="2">
    <source>
        <dbReference type="SAM" id="SignalP"/>
    </source>
</evidence>
<feature type="region of interest" description="Disordered" evidence="1">
    <location>
        <begin position="24"/>
        <end position="46"/>
    </location>
</feature>
<feature type="chain" id="PRO_5046719164" evidence="2">
    <location>
        <begin position="22"/>
        <end position="242"/>
    </location>
</feature>
<gene>
    <name evidence="3" type="ORF">C8R14_10195</name>
</gene>
<dbReference type="Proteomes" id="UP000247780">
    <property type="component" value="Unassembled WGS sequence"/>
</dbReference>
<accession>A0ABX5MA82</accession>
<organism evidence="3 4">
    <name type="scientific">Nitrosomonas eutropha</name>
    <dbReference type="NCBI Taxonomy" id="916"/>
    <lineage>
        <taxon>Bacteria</taxon>
        <taxon>Pseudomonadati</taxon>
        <taxon>Pseudomonadota</taxon>
        <taxon>Betaproteobacteria</taxon>
        <taxon>Nitrosomonadales</taxon>
        <taxon>Nitrosomonadaceae</taxon>
        <taxon>Nitrosomonas</taxon>
    </lineage>
</organism>
<dbReference type="RefSeq" id="WP_011633234.1">
    <property type="nucleotide sequence ID" value="NZ_QICQ01000001.1"/>
</dbReference>
<proteinExistence type="predicted"/>
<comment type="caution">
    <text evidence="3">The sequence shown here is derived from an EMBL/GenBank/DDBJ whole genome shotgun (WGS) entry which is preliminary data.</text>
</comment>
<dbReference type="NCBIfam" id="TIGR03759">
    <property type="entry name" value="conj_TIGR03759"/>
    <property type="match status" value="1"/>
</dbReference>
<reference evidence="3 4" key="1">
    <citation type="submission" date="2018-04" db="EMBL/GenBank/DDBJ databases">
        <title>Active sludge and wastewater microbial communities from Klosterneuburg, Austria.</title>
        <authorList>
            <person name="Wagner M."/>
        </authorList>
    </citation>
    <scope>NUCLEOTIDE SEQUENCE [LARGE SCALE GENOMIC DNA]</scope>
    <source>
        <strain evidence="3 4">Nm 57</strain>
    </source>
</reference>
<feature type="compositionally biased region" description="Polar residues" evidence="1">
    <location>
        <begin position="24"/>
        <end position="42"/>
    </location>
</feature>
<evidence type="ECO:0000313" key="3">
    <source>
        <dbReference type="EMBL" id="PXV84213.1"/>
    </source>
</evidence>